<reference evidence="2 3" key="1">
    <citation type="submission" date="2019-12" db="EMBL/GenBank/DDBJ databases">
        <title>Genomic-based taxomic classification of the family Erythrobacteraceae.</title>
        <authorList>
            <person name="Xu L."/>
        </authorList>
    </citation>
    <scope>NUCLEOTIDE SEQUENCE [LARGE SCALE GENOMIC DNA]</scope>
    <source>
        <strain evidence="2 3">DSM 18604</strain>
    </source>
</reference>
<evidence type="ECO:0000256" key="1">
    <source>
        <dbReference type="ARBA" id="ARBA00023172"/>
    </source>
</evidence>
<dbReference type="InterPro" id="IPR011010">
    <property type="entry name" value="DNA_brk_join_enz"/>
</dbReference>
<dbReference type="InterPro" id="IPR013762">
    <property type="entry name" value="Integrase-like_cat_sf"/>
</dbReference>
<dbReference type="AlphaFoldDB" id="A0A845A6W4"/>
<accession>A0A845A6W4</accession>
<gene>
    <name evidence="2" type="ORF">GRI39_05015</name>
</gene>
<evidence type="ECO:0000313" key="3">
    <source>
        <dbReference type="Proteomes" id="UP000460561"/>
    </source>
</evidence>
<dbReference type="SUPFAM" id="SSF56349">
    <property type="entry name" value="DNA breaking-rejoining enzymes"/>
    <property type="match status" value="1"/>
</dbReference>
<keyword evidence="1" id="KW-0233">DNA recombination</keyword>
<dbReference type="GO" id="GO:0006310">
    <property type="term" value="P:DNA recombination"/>
    <property type="evidence" value="ECO:0007669"/>
    <property type="project" value="UniProtKB-KW"/>
</dbReference>
<evidence type="ECO:0000313" key="2">
    <source>
        <dbReference type="EMBL" id="MXP25404.1"/>
    </source>
</evidence>
<dbReference type="Gene3D" id="1.10.443.10">
    <property type="entry name" value="Intergrase catalytic core"/>
    <property type="match status" value="1"/>
</dbReference>
<dbReference type="GO" id="GO:0015074">
    <property type="term" value="P:DNA integration"/>
    <property type="evidence" value="ECO:0007669"/>
    <property type="project" value="InterPro"/>
</dbReference>
<sequence length="689" mass="78301">MSRIPFTIRIEGRYSFRRRIHFRNIISKPLTLALQTADPCAARERAAILSARFVIVRADVKTMPEGQRNLTGVEIEAIFRRELEQQLGSWLSAAYENAPWSSSVTEEAARHGEAYRQLRLPDPRYEMDPCEIARLDAAANSAQGAMELTPEWARPLVDQIRDALSDEYVSAALKAIGATPSESNIAAARTHMIRAGASASARAQRVFDEDVLDSADPLRTMMADLGELSAEVKALLSKTEGLTAPAANTSLPSPAPNTECPFAIYDNRRFSEIIEDTLATLKRKKVWKDDKQQRMILQCFAWMTGDRELGSCDHRDVETYVQRLLLIPARGFRFGTLEKGNMSRPFEEVQKELPKLTPELERSLKTVNRDLSTMSTVAKHLERSAWKPRVPGSVVLDFAAATMTIPAEDTSDLRPAWEREQLECLFRSPLYCGGGPGKKRLKTDSLSPQVWHDAAYWAPLIWYYTHACREEICGLEIADVVVDHPVPHIHIRDNFTRGRDGEKSGEKRLARRRKIPLHRQLIRLGFLDYVEAVRAEGHVALFPELYLFESKRGGAQFYDRAWRFMVQWIFDRMEVRVNDKGKGPDIHSIRALGSSFYEVDGVNEILRADVMGHDRTGTNAKHYSKRIQTEGLEIVLRERLEFIHRYVPEITTHLDPTPIRLLPIDMRSRVGSGRYRKLRSDAGKSRKPT</sequence>
<proteinExistence type="predicted"/>
<keyword evidence="3" id="KW-1185">Reference proteome</keyword>
<evidence type="ECO:0008006" key="4">
    <source>
        <dbReference type="Google" id="ProtNLM"/>
    </source>
</evidence>
<dbReference type="EMBL" id="WTYQ01000001">
    <property type="protein sequence ID" value="MXP25404.1"/>
    <property type="molecule type" value="Genomic_DNA"/>
</dbReference>
<comment type="caution">
    <text evidence="2">The sequence shown here is derived from an EMBL/GenBank/DDBJ whole genome shotgun (WGS) entry which is preliminary data.</text>
</comment>
<dbReference type="RefSeq" id="WP_160738530.1">
    <property type="nucleotide sequence ID" value="NZ_WTYQ01000001.1"/>
</dbReference>
<dbReference type="Proteomes" id="UP000460561">
    <property type="component" value="Unassembled WGS sequence"/>
</dbReference>
<dbReference type="OrthoDB" id="9784724at2"/>
<organism evidence="2 3">
    <name type="scientific">Altericroceibacterium indicum</name>
    <dbReference type="NCBI Taxonomy" id="374177"/>
    <lineage>
        <taxon>Bacteria</taxon>
        <taxon>Pseudomonadati</taxon>
        <taxon>Pseudomonadota</taxon>
        <taxon>Alphaproteobacteria</taxon>
        <taxon>Sphingomonadales</taxon>
        <taxon>Erythrobacteraceae</taxon>
        <taxon>Altericroceibacterium</taxon>
    </lineage>
</organism>
<protein>
    <recommendedName>
        <fullName evidence="4">Tyr recombinase domain-containing protein</fullName>
    </recommendedName>
</protein>
<dbReference type="GO" id="GO:0003677">
    <property type="term" value="F:DNA binding"/>
    <property type="evidence" value="ECO:0007669"/>
    <property type="project" value="InterPro"/>
</dbReference>
<name>A0A845A6W4_9SPHN</name>